<organism evidence="1 2">
    <name type="scientific">Frigoriglobus tundricola</name>
    <dbReference type="NCBI Taxonomy" id="2774151"/>
    <lineage>
        <taxon>Bacteria</taxon>
        <taxon>Pseudomonadati</taxon>
        <taxon>Planctomycetota</taxon>
        <taxon>Planctomycetia</taxon>
        <taxon>Gemmatales</taxon>
        <taxon>Gemmataceae</taxon>
        <taxon>Frigoriglobus</taxon>
    </lineage>
</organism>
<proteinExistence type="predicted"/>
<dbReference type="RefSeq" id="WP_171471279.1">
    <property type="nucleotide sequence ID" value="NZ_CP053452.2"/>
</dbReference>
<protein>
    <recommendedName>
        <fullName evidence="3">PEGA domain-containing protein</fullName>
    </recommendedName>
</protein>
<evidence type="ECO:0000313" key="2">
    <source>
        <dbReference type="Proteomes" id="UP000503447"/>
    </source>
</evidence>
<dbReference type="Proteomes" id="UP000503447">
    <property type="component" value="Chromosome"/>
</dbReference>
<sequence>MIRRTSFATGLFVGLIGCSGTRPTAEMNEVTGQVTLNGQPVAKMIMNLSPVVPGAGREDECVVERGEYRMKVIAARYRVSFTQCPGGPPVPAQYRTPAASQLVLDGTRPETANFELR</sequence>
<dbReference type="PROSITE" id="PS51257">
    <property type="entry name" value="PROKAR_LIPOPROTEIN"/>
    <property type="match status" value="1"/>
</dbReference>
<evidence type="ECO:0008006" key="3">
    <source>
        <dbReference type="Google" id="ProtNLM"/>
    </source>
</evidence>
<evidence type="ECO:0000313" key="1">
    <source>
        <dbReference type="EMBL" id="QJW95509.1"/>
    </source>
</evidence>
<accession>A0A6M5YN17</accession>
<name>A0A6M5YN17_9BACT</name>
<dbReference type="AlphaFoldDB" id="A0A6M5YN17"/>
<keyword evidence="2" id="KW-1185">Reference proteome</keyword>
<reference evidence="2" key="1">
    <citation type="submission" date="2020-05" db="EMBL/GenBank/DDBJ databases">
        <title>Frigoriglobus tundricola gen. nov., sp. nov., a psychrotolerant cellulolytic planctomycete of the family Gemmataceae with two divergent copies of 16S rRNA gene.</title>
        <authorList>
            <person name="Kulichevskaya I.S."/>
            <person name="Ivanova A.A."/>
            <person name="Naumoff D.G."/>
            <person name="Beletsky A.V."/>
            <person name="Rijpstra W.I.C."/>
            <person name="Sinninghe Damste J.S."/>
            <person name="Mardanov A.V."/>
            <person name="Ravin N.V."/>
            <person name="Dedysh S.N."/>
        </authorList>
    </citation>
    <scope>NUCLEOTIDE SEQUENCE [LARGE SCALE GENOMIC DNA]</scope>
    <source>
        <strain evidence="2">PL17</strain>
    </source>
</reference>
<dbReference type="EMBL" id="CP053452">
    <property type="protein sequence ID" value="QJW95509.1"/>
    <property type="molecule type" value="Genomic_DNA"/>
</dbReference>
<gene>
    <name evidence="1" type="ORF">FTUN_3058</name>
</gene>
<dbReference type="KEGG" id="ftj:FTUN_3058"/>